<dbReference type="GO" id="GO:0005975">
    <property type="term" value="P:carbohydrate metabolic process"/>
    <property type="evidence" value="ECO:0007669"/>
    <property type="project" value="InterPro"/>
</dbReference>
<evidence type="ECO:0000259" key="2">
    <source>
        <dbReference type="SMART" id="SM00458"/>
    </source>
</evidence>
<dbReference type="EC" id="3.2.1.51" evidence="3"/>
<dbReference type="InterPro" id="IPR000772">
    <property type="entry name" value="Ricin_B_lectin"/>
</dbReference>
<evidence type="ECO:0000256" key="1">
    <source>
        <dbReference type="SAM" id="MobiDB-lite"/>
    </source>
</evidence>
<organism evidence="3 4">
    <name type="scientific">Longispora fulva</name>
    <dbReference type="NCBI Taxonomy" id="619741"/>
    <lineage>
        <taxon>Bacteria</taxon>
        <taxon>Bacillati</taxon>
        <taxon>Actinomycetota</taxon>
        <taxon>Actinomycetes</taxon>
        <taxon>Micromonosporales</taxon>
        <taxon>Micromonosporaceae</taxon>
        <taxon>Longispora</taxon>
    </lineage>
</organism>
<dbReference type="PROSITE" id="PS50231">
    <property type="entry name" value="RICIN_B_LECTIN"/>
    <property type="match status" value="1"/>
</dbReference>
<keyword evidence="4" id="KW-1185">Reference proteome</keyword>
<dbReference type="EMBL" id="JADOUF010000001">
    <property type="protein sequence ID" value="MBG6134094.1"/>
    <property type="molecule type" value="Genomic_DNA"/>
</dbReference>
<dbReference type="Pfam" id="PF14200">
    <property type="entry name" value="RicinB_lectin_2"/>
    <property type="match status" value="2"/>
</dbReference>
<dbReference type="Gene3D" id="1.50.10.10">
    <property type="match status" value="1"/>
</dbReference>
<dbReference type="Pfam" id="PF22124">
    <property type="entry name" value="Glyco_hydro_95_cat"/>
    <property type="match status" value="1"/>
</dbReference>
<comment type="caution">
    <text evidence="3">The sequence shown here is derived from an EMBL/GenBank/DDBJ whole genome shotgun (WGS) entry which is preliminary data.</text>
</comment>
<dbReference type="InterPro" id="IPR008928">
    <property type="entry name" value="6-hairpin_glycosidase_sf"/>
</dbReference>
<accession>A0A8J7G9F3</accession>
<dbReference type="InterPro" id="IPR035992">
    <property type="entry name" value="Ricin_B-like_lectins"/>
</dbReference>
<dbReference type="RefSeq" id="WP_197001372.1">
    <property type="nucleotide sequence ID" value="NZ_BONS01000026.1"/>
</dbReference>
<dbReference type="GO" id="GO:0004560">
    <property type="term" value="F:alpha-L-fucosidase activity"/>
    <property type="evidence" value="ECO:0007669"/>
    <property type="project" value="UniProtKB-EC"/>
</dbReference>
<dbReference type="InterPro" id="IPR006311">
    <property type="entry name" value="TAT_signal"/>
</dbReference>
<keyword evidence="3" id="KW-0326">Glycosidase</keyword>
<evidence type="ECO:0000313" key="4">
    <source>
        <dbReference type="Proteomes" id="UP000622552"/>
    </source>
</evidence>
<reference evidence="3" key="1">
    <citation type="submission" date="2020-11" db="EMBL/GenBank/DDBJ databases">
        <title>Sequencing the genomes of 1000 actinobacteria strains.</title>
        <authorList>
            <person name="Klenk H.-P."/>
        </authorList>
    </citation>
    <scope>NUCLEOTIDE SEQUENCE</scope>
    <source>
        <strain evidence="3">DSM 45356</strain>
    </source>
</reference>
<keyword evidence="3" id="KW-0378">Hydrolase</keyword>
<dbReference type="InterPro" id="IPR027414">
    <property type="entry name" value="GH95_N_dom"/>
</dbReference>
<protein>
    <submittedName>
        <fullName evidence="3">Alpha-L-fucosidase 2</fullName>
        <ecNumber evidence="3">3.2.1.51</ecNumber>
    </submittedName>
</protein>
<dbReference type="AlphaFoldDB" id="A0A8J7G9F3"/>
<proteinExistence type="predicted"/>
<sequence length="943" mass="99644">MAVRSTLRGLEMTPSVPDQHPSRRDVLRIGGAVGAFLTLGGLPVFAESALAADARPTSLTLVPAGQATTLWYPTPAVESRVISEGLAIGNGRLGALVGGDPSNDFLYLSDATLWTGTLNGALDGGGQFPYNNTTFGAFQLLAKAYLAIPAHTTASITNYKRQLDLSNGYVSASYQLGGVTYTREVYASHPDDVIVVRLKQSGGGSYTGSVSLNGTHSNTTTASGSAASFGGTLANGLKYAAAVKVANTGGSVSSSGAAVTFTNCSEVVVILTGGTNYTPDLATSYKDAGVDPKAVATAKAAAAAAVSGDTLLATHVADYQALYNTMTVNLGASTAAQRGLDTAARLTARGTNPAPSAADPELEASYLQFGRYLTITGSRGSLPTNLQGLWLDHNDADQWLGDYHTDINLQMNYWLPDRAGLSACFDPLVDYCLAQVPSWTTLTQQLFNDSRNRYRNSSGRVAGWTTAISSNIFGGLGWDWHPAGNAWLCNSLMEHYEYTQDRAYLQRIYTLVKGACQFWEVRLVSKTITSQATGQQVTVLVDDSDWSPEQGGMQQGVTYAQELVWQLFDYYRKACDILGVDATYAATIKGLQDKLFLPEVSTDPQTPYLEEWMQAPTTWGDLQHRHLSPLAGLFPGDRITTDASPTALVNGARGLLTARGLNSYGWATAWRSLCWSRLKNAANAYQTVLNVIGTSSTARNLFDMYSSTTFQIDANYGTPAAMLDMLVYSRPGLIELLPALPGAWATGSVTGIGARGGFTVDLTWANGAVTSATLRGVAGTSTVVRSGSWSQVVVLPASGSATVTPSGTSSVCVLVNRQSGKAIDVPGSSTQAGAALIAYTRHGNANQQWRFTRADTVHFTIANVNSNLVMDVSGGSAADGAAIIQWNGSGSTNQQWRLDDAGGGYVKLVSARSGKVIGVDAGSSIVQQTDTGATSQHWRLDQA</sequence>
<dbReference type="SMART" id="SM00458">
    <property type="entry name" value="RICIN"/>
    <property type="match status" value="1"/>
</dbReference>
<dbReference type="InterPro" id="IPR049053">
    <property type="entry name" value="AFCA-like_C"/>
</dbReference>
<dbReference type="InterPro" id="IPR012341">
    <property type="entry name" value="6hp_glycosidase-like_sf"/>
</dbReference>
<dbReference type="SUPFAM" id="SSF50370">
    <property type="entry name" value="Ricin B-like lectins"/>
    <property type="match status" value="1"/>
</dbReference>
<dbReference type="Pfam" id="PF14498">
    <property type="entry name" value="Glyco_hyd_65N_2"/>
    <property type="match status" value="2"/>
</dbReference>
<gene>
    <name evidence="3" type="ORF">IW245_000288</name>
</gene>
<evidence type="ECO:0000313" key="3">
    <source>
        <dbReference type="EMBL" id="MBG6134094.1"/>
    </source>
</evidence>
<dbReference type="Pfam" id="PF21307">
    <property type="entry name" value="Glyco_hydro_95_C"/>
    <property type="match status" value="1"/>
</dbReference>
<feature type="domain" description="Ricin B lectin" evidence="2">
    <location>
        <begin position="809"/>
        <end position="941"/>
    </location>
</feature>
<dbReference type="Gene3D" id="2.80.10.50">
    <property type="match status" value="2"/>
</dbReference>
<dbReference type="PANTHER" id="PTHR31084">
    <property type="entry name" value="ALPHA-L-FUCOSIDASE 2"/>
    <property type="match status" value="1"/>
</dbReference>
<feature type="region of interest" description="Disordered" evidence="1">
    <location>
        <begin position="1"/>
        <end position="23"/>
    </location>
</feature>
<dbReference type="SUPFAM" id="SSF48208">
    <property type="entry name" value="Six-hairpin glycosidases"/>
    <property type="match status" value="1"/>
</dbReference>
<dbReference type="InterPro" id="IPR054363">
    <property type="entry name" value="GH95_cat"/>
</dbReference>
<dbReference type="Proteomes" id="UP000622552">
    <property type="component" value="Unassembled WGS sequence"/>
</dbReference>
<dbReference type="PANTHER" id="PTHR31084:SF3">
    <property type="entry name" value="ALPHA-FUCOSIDASE A"/>
    <property type="match status" value="1"/>
</dbReference>
<dbReference type="PROSITE" id="PS51318">
    <property type="entry name" value="TAT"/>
    <property type="match status" value="1"/>
</dbReference>
<name>A0A8J7G9F3_9ACTN</name>